<dbReference type="Proteomes" id="UP000285961">
    <property type="component" value="Unassembled WGS sequence"/>
</dbReference>
<dbReference type="GO" id="GO:0008270">
    <property type="term" value="F:zinc ion binding"/>
    <property type="evidence" value="ECO:0007669"/>
    <property type="project" value="InterPro"/>
</dbReference>
<sequence length="438" mass="50759">MPRQKVPDIEFNHFVLGQINDLFAQEKIYINPAYQRGDIWKHSQKIELIRSIESGYSIGVLVLFLNDLGKYEILDGQQRLLAIKKYLDGTLDLTETEFTAYQDLERRERIHTDAYCIYYLKLKSHDTESREEDIVQTFLRLQEGTPLNKAEKISAHRGAFKDAFKEAGDASELFKRMSGDKRFRLRLLAAEMLLLELEGDFENKIFPSLELQSFISAIKTYKKRVPPSKLRFYMANLDLLHISLNYLLTALKPSEALALYLLVSYLRKHKAGNQNLPNEISAFAKEFLKKLNSFSIYDKEAPKGMPGEIFQKYRAYKFAAKVMTTPESLKSRFEMILGEFARLKPHIEKDPKRYHDEEQKRELFFRQEGLCAHCGKPMDFRKSTADHVVSHGEGGKTDDLSNAQLLHERCHQKLEKSRRKQRKKEIAAGNLTRAGKAP</sequence>
<dbReference type="PANTHER" id="PTHR39639">
    <property type="entry name" value="CHROMOSOME 16, WHOLE GENOME SHOTGUN SEQUENCE"/>
    <property type="match status" value="1"/>
</dbReference>
<name>A0A419F370_9BACT</name>
<gene>
    <name evidence="3" type="ORF">C4532_05490</name>
</gene>
<evidence type="ECO:0000256" key="1">
    <source>
        <dbReference type="SAM" id="MobiDB-lite"/>
    </source>
</evidence>
<protein>
    <submittedName>
        <fullName evidence="3">DUF262 domain-containing protein</fullName>
    </submittedName>
</protein>
<dbReference type="PANTHER" id="PTHR39639:SF1">
    <property type="entry name" value="DUF262 DOMAIN-CONTAINING PROTEIN"/>
    <property type="match status" value="1"/>
</dbReference>
<proteinExistence type="predicted"/>
<comment type="caution">
    <text evidence="3">The sequence shown here is derived from an EMBL/GenBank/DDBJ whole genome shotgun (WGS) entry which is preliminary data.</text>
</comment>
<dbReference type="InterPro" id="IPR002711">
    <property type="entry name" value="HNH"/>
</dbReference>
<dbReference type="EMBL" id="QZKI01000040">
    <property type="protein sequence ID" value="RJP72731.1"/>
    <property type="molecule type" value="Genomic_DNA"/>
</dbReference>
<evidence type="ECO:0000313" key="3">
    <source>
        <dbReference type="EMBL" id="RJP72731.1"/>
    </source>
</evidence>
<dbReference type="GO" id="GO:0003676">
    <property type="term" value="F:nucleic acid binding"/>
    <property type="evidence" value="ECO:0007669"/>
    <property type="project" value="InterPro"/>
</dbReference>
<accession>A0A419F370</accession>
<dbReference type="Pfam" id="PF03235">
    <property type="entry name" value="GmrSD_N"/>
    <property type="match status" value="1"/>
</dbReference>
<dbReference type="AlphaFoldDB" id="A0A419F370"/>
<evidence type="ECO:0000259" key="2">
    <source>
        <dbReference type="SMART" id="SM00507"/>
    </source>
</evidence>
<dbReference type="SMART" id="SM00507">
    <property type="entry name" value="HNHc"/>
    <property type="match status" value="1"/>
</dbReference>
<evidence type="ECO:0000313" key="4">
    <source>
        <dbReference type="Proteomes" id="UP000285961"/>
    </source>
</evidence>
<organism evidence="3 4">
    <name type="scientific">Candidatus Abyssobacteria bacterium SURF_17</name>
    <dbReference type="NCBI Taxonomy" id="2093361"/>
    <lineage>
        <taxon>Bacteria</taxon>
        <taxon>Pseudomonadati</taxon>
        <taxon>Candidatus Hydrogenedentota</taxon>
        <taxon>Candidatus Abyssobacteria</taxon>
    </lineage>
</organism>
<dbReference type="CDD" id="cd00085">
    <property type="entry name" value="HNHc"/>
    <property type="match status" value="1"/>
</dbReference>
<dbReference type="Gene3D" id="1.10.30.50">
    <property type="match status" value="1"/>
</dbReference>
<dbReference type="InterPro" id="IPR004919">
    <property type="entry name" value="GmrSD_N"/>
</dbReference>
<reference evidence="3 4" key="1">
    <citation type="journal article" date="2017" name="ISME J.">
        <title>Energy and carbon metabolisms in a deep terrestrial subsurface fluid microbial community.</title>
        <authorList>
            <person name="Momper L."/>
            <person name="Jungbluth S.P."/>
            <person name="Lee M.D."/>
            <person name="Amend J.P."/>
        </authorList>
    </citation>
    <scope>NUCLEOTIDE SEQUENCE [LARGE SCALE GENOMIC DNA]</scope>
    <source>
        <strain evidence="3">SURF_17</strain>
    </source>
</reference>
<dbReference type="GO" id="GO:0004519">
    <property type="term" value="F:endonuclease activity"/>
    <property type="evidence" value="ECO:0007669"/>
    <property type="project" value="InterPro"/>
</dbReference>
<dbReference type="Pfam" id="PF01844">
    <property type="entry name" value="HNH"/>
    <property type="match status" value="1"/>
</dbReference>
<dbReference type="InterPro" id="IPR003615">
    <property type="entry name" value="HNH_nuc"/>
</dbReference>
<feature type="region of interest" description="Disordered" evidence="1">
    <location>
        <begin position="412"/>
        <end position="438"/>
    </location>
</feature>
<feature type="domain" description="HNH nuclease" evidence="2">
    <location>
        <begin position="358"/>
        <end position="412"/>
    </location>
</feature>